<evidence type="ECO:0000313" key="3">
    <source>
        <dbReference type="EMBL" id="TXG70029.1"/>
    </source>
</evidence>
<reference evidence="4" key="1">
    <citation type="journal article" date="2019" name="Gigascience">
        <title>De novo genome assembly of the endangered Acer yangbiense, a plant species with extremely small populations endemic to Yunnan Province, China.</title>
        <authorList>
            <person name="Yang J."/>
            <person name="Wariss H.M."/>
            <person name="Tao L."/>
            <person name="Zhang R."/>
            <person name="Yun Q."/>
            <person name="Hollingsworth P."/>
            <person name="Dao Z."/>
            <person name="Luo G."/>
            <person name="Guo H."/>
            <person name="Ma Y."/>
            <person name="Sun W."/>
        </authorList>
    </citation>
    <scope>NUCLEOTIDE SEQUENCE [LARGE SCALE GENOMIC DNA]</scope>
    <source>
        <strain evidence="4">cv. Malutang</strain>
    </source>
</reference>
<organism evidence="3 4">
    <name type="scientific">Acer yangbiense</name>
    <dbReference type="NCBI Taxonomy" id="1000413"/>
    <lineage>
        <taxon>Eukaryota</taxon>
        <taxon>Viridiplantae</taxon>
        <taxon>Streptophyta</taxon>
        <taxon>Embryophyta</taxon>
        <taxon>Tracheophyta</taxon>
        <taxon>Spermatophyta</taxon>
        <taxon>Magnoliopsida</taxon>
        <taxon>eudicotyledons</taxon>
        <taxon>Gunneridae</taxon>
        <taxon>Pentapetalae</taxon>
        <taxon>rosids</taxon>
        <taxon>malvids</taxon>
        <taxon>Sapindales</taxon>
        <taxon>Sapindaceae</taxon>
        <taxon>Hippocastanoideae</taxon>
        <taxon>Acereae</taxon>
        <taxon>Acer</taxon>
    </lineage>
</organism>
<keyword evidence="4" id="KW-1185">Reference proteome</keyword>
<dbReference type="Pfam" id="PF14392">
    <property type="entry name" value="zf-CCHC_4"/>
    <property type="match status" value="1"/>
</dbReference>
<proteinExistence type="predicted"/>
<feature type="region of interest" description="Disordered" evidence="1">
    <location>
        <begin position="100"/>
        <end position="140"/>
    </location>
</feature>
<dbReference type="Proteomes" id="UP000323000">
    <property type="component" value="Chromosome 2"/>
</dbReference>
<comment type="caution">
    <text evidence="3">The sequence shown here is derived from an EMBL/GenBank/DDBJ whole genome shotgun (WGS) entry which is preliminary data.</text>
</comment>
<dbReference type="EMBL" id="VAHF01000002">
    <property type="protein sequence ID" value="TXG70029.1"/>
    <property type="molecule type" value="Genomic_DNA"/>
</dbReference>
<feature type="compositionally biased region" description="Polar residues" evidence="1">
    <location>
        <begin position="127"/>
        <end position="140"/>
    </location>
</feature>
<name>A0A5C7ILT0_9ROSI</name>
<feature type="region of interest" description="Disordered" evidence="1">
    <location>
        <begin position="283"/>
        <end position="316"/>
    </location>
</feature>
<gene>
    <name evidence="3" type="ORF">EZV62_004964</name>
</gene>
<accession>A0A5C7ILT0</accession>
<dbReference type="InterPro" id="IPR025836">
    <property type="entry name" value="Zn_knuckle_CX2CX4HX4C"/>
</dbReference>
<dbReference type="AlphaFoldDB" id="A0A5C7ILT0"/>
<feature type="domain" description="Zinc knuckle CX2CX4HX4C" evidence="2">
    <location>
        <begin position="39"/>
        <end position="67"/>
    </location>
</feature>
<feature type="compositionally biased region" description="Polar residues" evidence="1">
    <location>
        <begin position="100"/>
        <end position="119"/>
    </location>
</feature>
<evidence type="ECO:0000259" key="2">
    <source>
        <dbReference type="Pfam" id="PF14392"/>
    </source>
</evidence>
<sequence length="440" mass="48493">MALCLAGKILSPNLVNRDAFRALIPMIWKPRGSVDIEVDGEETAMPIQYERLPSFCFSCGLVGHTIHGFPSAGGQLPTVGKDLQFGAWLRATNTFRSTGNREWNSRNFSGGYRRSNQVGVENRKNNEQPADSGSSPSKSATWLANWKVPERIRDGSLVGEICTDRNGMFGREDSNSNLNLDELLCCNSGDCGVQGKKLSNRETIDFVVNKDSSVVELEGVMPSTKIDGLDPKPIFVFRSSGETILEDELTFLEGKVIDRGPSENSLKPNNHVLRDVGETGEINRSKSAEINKGSTVSIPEDRKGSGNSGRKVRQWKKAARNKQVVERVSVKDQNYGKRKEIVTENCFKDGFKKSKRNQFVHSSSNARNEDIVAWAADYVEDFLTACYDASVAEASAILHGLWLAIDNNFLPAVLESETQRGQFGISISFVPRVANKAAHA</sequence>
<evidence type="ECO:0000313" key="4">
    <source>
        <dbReference type="Proteomes" id="UP000323000"/>
    </source>
</evidence>
<evidence type="ECO:0000256" key="1">
    <source>
        <dbReference type="SAM" id="MobiDB-lite"/>
    </source>
</evidence>
<protein>
    <recommendedName>
        <fullName evidence="2">Zinc knuckle CX2CX4HX4C domain-containing protein</fullName>
    </recommendedName>
</protein>